<accession>A0A4U6S9F9</accession>
<dbReference type="Pfam" id="PF11188">
    <property type="entry name" value="DUF2975"/>
    <property type="match status" value="1"/>
</dbReference>
<gene>
    <name evidence="2" type="ORF">FDV58_00840</name>
</gene>
<feature type="transmembrane region" description="Helical" evidence="1">
    <location>
        <begin position="40"/>
        <end position="61"/>
    </location>
</feature>
<dbReference type="Proteomes" id="UP000305095">
    <property type="component" value="Unassembled WGS sequence"/>
</dbReference>
<comment type="caution">
    <text evidence="2">The sequence shown here is derived from an EMBL/GenBank/DDBJ whole genome shotgun (WGS) entry which is preliminary data.</text>
</comment>
<feature type="transmembrane region" description="Helical" evidence="1">
    <location>
        <begin position="82"/>
        <end position="108"/>
    </location>
</feature>
<feature type="transmembrane region" description="Helical" evidence="1">
    <location>
        <begin position="120"/>
        <end position="140"/>
    </location>
</feature>
<sequence>MKKPARSRVIPAALPSPFNRPQAPTPCAQNVVPALGAGRASGGALLFALGVSFYAVLIGILHRMVNRFANGRIFVSETLQGVWWMGIFLVVWPFVDTITTIAVTYALYQLGDIKFFLPSYGVDVGTVAGGVFLMALKFVIEQAILLQSENDLTI</sequence>
<keyword evidence="1" id="KW-0472">Membrane</keyword>
<evidence type="ECO:0000313" key="3">
    <source>
        <dbReference type="Proteomes" id="UP000305095"/>
    </source>
</evidence>
<name>A0A4U6S9F9_BRAEL</name>
<dbReference type="InterPro" id="IPR021354">
    <property type="entry name" value="DUF2975"/>
</dbReference>
<evidence type="ECO:0000256" key="1">
    <source>
        <dbReference type="SAM" id="Phobius"/>
    </source>
</evidence>
<dbReference type="EMBL" id="SZZP01000001">
    <property type="protein sequence ID" value="TKV83783.1"/>
    <property type="molecule type" value="Genomic_DNA"/>
</dbReference>
<dbReference type="AlphaFoldDB" id="A0A4U6S9F9"/>
<keyword evidence="1" id="KW-1133">Transmembrane helix</keyword>
<evidence type="ECO:0000313" key="2">
    <source>
        <dbReference type="EMBL" id="TKV83783.1"/>
    </source>
</evidence>
<protein>
    <submittedName>
        <fullName evidence="2">DUF2975 domain-containing protein</fullName>
    </submittedName>
</protein>
<organism evidence="2 3">
    <name type="scientific">Bradyrhizobium elkanii</name>
    <dbReference type="NCBI Taxonomy" id="29448"/>
    <lineage>
        <taxon>Bacteria</taxon>
        <taxon>Pseudomonadati</taxon>
        <taxon>Pseudomonadota</taxon>
        <taxon>Alphaproteobacteria</taxon>
        <taxon>Hyphomicrobiales</taxon>
        <taxon>Nitrobacteraceae</taxon>
        <taxon>Bradyrhizobium</taxon>
    </lineage>
</organism>
<keyword evidence="1" id="KW-0812">Transmembrane</keyword>
<reference evidence="2 3" key="1">
    <citation type="submission" date="2019-05" db="EMBL/GenBank/DDBJ databases">
        <title>Draft Genome of Bradyrhizobium elkanii strain SEMIA 938, Used in Commercial Inoculants for Lupinus spp. in Brazil.</title>
        <authorList>
            <person name="Hungria M."/>
            <person name="Delamuta J.R.M."/>
            <person name="Ribeiro R.A."/>
            <person name="Nogueira M.A."/>
        </authorList>
    </citation>
    <scope>NUCLEOTIDE SEQUENCE [LARGE SCALE GENOMIC DNA]</scope>
    <source>
        <strain evidence="2 3">Semia 938</strain>
    </source>
</reference>
<proteinExistence type="predicted"/>